<protein>
    <submittedName>
        <fullName evidence="2">Uncharacterized protein</fullName>
    </submittedName>
</protein>
<evidence type="ECO:0000256" key="1">
    <source>
        <dbReference type="SAM" id="MobiDB-lite"/>
    </source>
</evidence>
<sequence>MDCADPHMSTTCADSAHGVPDAPRRAGLPIGSRQCPREGGAIIRTVGVMPKKPIEWRRTEETIERRRTEEPTDEGTTGTGGEHEEATAGGFRRYREEDGSEEPIPL</sequence>
<reference evidence="2" key="1">
    <citation type="journal article" date="2022" name="bioRxiv">
        <title>Sequencing and chromosome-scale assembly of the giantPleurodeles waltlgenome.</title>
        <authorList>
            <person name="Brown T."/>
            <person name="Elewa A."/>
            <person name="Iarovenko S."/>
            <person name="Subramanian E."/>
            <person name="Araus A.J."/>
            <person name="Petzold A."/>
            <person name="Susuki M."/>
            <person name="Suzuki K.-i.T."/>
            <person name="Hayashi T."/>
            <person name="Toyoda A."/>
            <person name="Oliveira C."/>
            <person name="Osipova E."/>
            <person name="Leigh N.D."/>
            <person name="Simon A."/>
            <person name="Yun M.H."/>
        </authorList>
    </citation>
    <scope>NUCLEOTIDE SEQUENCE</scope>
    <source>
        <strain evidence="2">20211129_DDA</strain>
        <tissue evidence="2">Liver</tissue>
    </source>
</reference>
<organism evidence="2 3">
    <name type="scientific">Pleurodeles waltl</name>
    <name type="common">Iberian ribbed newt</name>
    <dbReference type="NCBI Taxonomy" id="8319"/>
    <lineage>
        <taxon>Eukaryota</taxon>
        <taxon>Metazoa</taxon>
        <taxon>Chordata</taxon>
        <taxon>Craniata</taxon>
        <taxon>Vertebrata</taxon>
        <taxon>Euteleostomi</taxon>
        <taxon>Amphibia</taxon>
        <taxon>Batrachia</taxon>
        <taxon>Caudata</taxon>
        <taxon>Salamandroidea</taxon>
        <taxon>Salamandridae</taxon>
        <taxon>Pleurodelinae</taxon>
        <taxon>Pleurodeles</taxon>
    </lineage>
</organism>
<feature type="region of interest" description="Disordered" evidence="1">
    <location>
        <begin position="53"/>
        <end position="106"/>
    </location>
</feature>
<feature type="compositionally biased region" description="Basic and acidic residues" evidence="1">
    <location>
        <begin position="53"/>
        <end position="70"/>
    </location>
</feature>
<keyword evidence="3" id="KW-1185">Reference proteome</keyword>
<feature type="region of interest" description="Disordered" evidence="1">
    <location>
        <begin position="1"/>
        <end position="37"/>
    </location>
</feature>
<proteinExistence type="predicted"/>
<gene>
    <name evidence="2" type="ORF">NDU88_005816</name>
</gene>
<comment type="caution">
    <text evidence="2">The sequence shown here is derived from an EMBL/GenBank/DDBJ whole genome shotgun (WGS) entry which is preliminary data.</text>
</comment>
<dbReference type="Proteomes" id="UP001066276">
    <property type="component" value="Chromosome 2_1"/>
</dbReference>
<dbReference type="AlphaFoldDB" id="A0AAV7VL20"/>
<name>A0AAV7VL20_PLEWA</name>
<dbReference type="EMBL" id="JANPWB010000003">
    <property type="protein sequence ID" value="KAJ1202012.1"/>
    <property type="molecule type" value="Genomic_DNA"/>
</dbReference>
<evidence type="ECO:0000313" key="3">
    <source>
        <dbReference type="Proteomes" id="UP001066276"/>
    </source>
</evidence>
<evidence type="ECO:0000313" key="2">
    <source>
        <dbReference type="EMBL" id="KAJ1202012.1"/>
    </source>
</evidence>
<accession>A0AAV7VL20</accession>